<feature type="region of interest" description="Disordered" evidence="1">
    <location>
        <begin position="343"/>
        <end position="364"/>
    </location>
</feature>
<dbReference type="EMBL" id="CP015193">
    <property type="protein sequence ID" value="ASJ16328.1"/>
    <property type="molecule type" value="Genomic_DNA"/>
</dbReference>
<protein>
    <recommendedName>
        <fullName evidence="4">Cell wall-binding repeat 2 family protein</fullName>
    </recommendedName>
</protein>
<reference evidence="2 3" key="1">
    <citation type="submission" date="2016-04" db="EMBL/GenBank/DDBJ databases">
        <title>Complete genome sequence of Thermococcus chitonophagus type strain GC74.</title>
        <authorList>
            <person name="Oger P.M."/>
        </authorList>
    </citation>
    <scope>NUCLEOTIDE SEQUENCE [LARGE SCALE GENOMIC DNA]</scope>
    <source>
        <strain evidence="2 3">GC74</strain>
    </source>
</reference>
<name>A0A2Z2N2M5_9EURY</name>
<sequence>MRHFLTLSLILVVVFSVLPATHAQIQDIAILVSDNEADLTIAERVSELLHARLIVTPWGVYDPNVSVEVIDYNPTLVIIIGGPIAVVERYEQDLQSFGISYTRLYGQTRVETAIKVIEFIQKDYPDLLKNSKFFAVYGWDLASITKLREIMESDKEVIPIFVGPNSTSVPVNVTAVIVSDESENILKKIHLRNAKVIRVRMSELTVLQILERANTTLLRAKSLAETSEDQRMLHSAEDLLLSAEHAYKSGDYEKAYRLATRAMTIAQVVIAGEGTKKELPVTMRIEMQLKLMSLLMDKLEARGEDVSQARYYLELAKRALETGRVGDAMIYLEKARDAVKAKIRGRKPESIPVSRPEKGRGGKP</sequence>
<dbReference type="GeneID" id="33321749"/>
<dbReference type="Gene3D" id="1.20.1270.390">
    <property type="match status" value="1"/>
</dbReference>
<gene>
    <name evidence="2" type="ORF">A3L04_04195</name>
</gene>
<accession>A0A2Z2N2M5</accession>
<proteinExistence type="predicted"/>
<keyword evidence="3" id="KW-1185">Reference proteome</keyword>
<evidence type="ECO:0008006" key="4">
    <source>
        <dbReference type="Google" id="ProtNLM"/>
    </source>
</evidence>
<organism evidence="2 3">
    <name type="scientific">Thermococcus chitonophagus</name>
    <dbReference type="NCBI Taxonomy" id="54262"/>
    <lineage>
        <taxon>Archaea</taxon>
        <taxon>Methanobacteriati</taxon>
        <taxon>Methanobacteriota</taxon>
        <taxon>Thermococci</taxon>
        <taxon>Thermococcales</taxon>
        <taxon>Thermococcaceae</taxon>
        <taxon>Thermococcus</taxon>
    </lineage>
</organism>
<dbReference type="Gene3D" id="3.40.50.12090">
    <property type="match status" value="1"/>
</dbReference>
<feature type="compositionally biased region" description="Basic and acidic residues" evidence="1">
    <location>
        <begin position="355"/>
        <end position="364"/>
    </location>
</feature>
<evidence type="ECO:0000313" key="3">
    <source>
        <dbReference type="Proteomes" id="UP000250189"/>
    </source>
</evidence>
<evidence type="ECO:0000256" key="1">
    <source>
        <dbReference type="SAM" id="MobiDB-lite"/>
    </source>
</evidence>
<dbReference type="Proteomes" id="UP000250189">
    <property type="component" value="Chromosome"/>
</dbReference>
<dbReference type="OrthoDB" id="86217at2157"/>
<dbReference type="RefSeq" id="WP_068578905.1">
    <property type="nucleotide sequence ID" value="NZ_CP015193.1"/>
</dbReference>
<dbReference type="AlphaFoldDB" id="A0A2Z2N2M5"/>
<evidence type="ECO:0000313" key="2">
    <source>
        <dbReference type="EMBL" id="ASJ16328.1"/>
    </source>
</evidence>